<evidence type="ECO:0000256" key="1">
    <source>
        <dbReference type="SAM" id="Phobius"/>
    </source>
</evidence>
<keyword evidence="3" id="KW-1185">Reference proteome</keyword>
<feature type="transmembrane region" description="Helical" evidence="1">
    <location>
        <begin position="12"/>
        <end position="35"/>
    </location>
</feature>
<dbReference type="AlphaFoldDB" id="A0A317C6N4"/>
<keyword evidence="1" id="KW-1133">Transmembrane helix</keyword>
<evidence type="ECO:0000313" key="3">
    <source>
        <dbReference type="Proteomes" id="UP000245506"/>
    </source>
</evidence>
<sequence length="244" mass="26124">MNSNKSRIGTILLLLAVVALLAIAVMMCGARFGLWEPVVGFGMVRTYMNPIGYAVTGLSILGFIYLVVCGKEGVLKAIIASFIGLGLLTPMILSFVNPPVHAPAIHDITTNTTNPPLFLVLDETRPGARNTLEYGGPDIAAQQKKTYPDVAPIQSKLAASDAFTEALRVGQAMGWEIVAQDKEALRFEATARTPVYQFADDVVVVVTAEGAASRVDIRSVSRIGRGDRGANAARIMDFIGRFAK</sequence>
<feature type="transmembrane region" description="Helical" evidence="1">
    <location>
        <begin position="75"/>
        <end position="96"/>
    </location>
</feature>
<dbReference type="EMBL" id="QGKL01000042">
    <property type="protein sequence ID" value="PWQ93959.1"/>
    <property type="molecule type" value="Genomic_DNA"/>
</dbReference>
<keyword evidence="1" id="KW-0812">Transmembrane</keyword>
<proteinExistence type="predicted"/>
<organism evidence="2 3">
    <name type="scientific">Leucothrix arctica</name>
    <dbReference type="NCBI Taxonomy" id="1481894"/>
    <lineage>
        <taxon>Bacteria</taxon>
        <taxon>Pseudomonadati</taxon>
        <taxon>Pseudomonadota</taxon>
        <taxon>Gammaproteobacteria</taxon>
        <taxon>Thiotrichales</taxon>
        <taxon>Thiotrichaceae</taxon>
        <taxon>Leucothrix</taxon>
    </lineage>
</organism>
<dbReference type="Pfam" id="PF07386">
    <property type="entry name" value="DUF1499"/>
    <property type="match status" value="1"/>
</dbReference>
<comment type="caution">
    <text evidence="2">The sequence shown here is derived from an EMBL/GenBank/DDBJ whole genome shotgun (WGS) entry which is preliminary data.</text>
</comment>
<dbReference type="OrthoDB" id="1523552at2"/>
<reference evidence="2 3" key="1">
    <citation type="submission" date="2018-05" db="EMBL/GenBank/DDBJ databases">
        <title>Leucothrix arctica sp. nov., isolated from Arctic seawater.</title>
        <authorList>
            <person name="Choi A."/>
            <person name="Baek K."/>
        </authorList>
    </citation>
    <scope>NUCLEOTIDE SEQUENCE [LARGE SCALE GENOMIC DNA]</scope>
    <source>
        <strain evidence="2 3">IMCC9719</strain>
    </source>
</reference>
<dbReference type="InterPro" id="IPR010865">
    <property type="entry name" value="DUF1499"/>
</dbReference>
<evidence type="ECO:0000313" key="2">
    <source>
        <dbReference type="EMBL" id="PWQ93959.1"/>
    </source>
</evidence>
<dbReference type="RefSeq" id="WP_109826464.1">
    <property type="nucleotide sequence ID" value="NZ_QGKL01000042.1"/>
</dbReference>
<protein>
    <submittedName>
        <fullName evidence="2">DUF1499 domain-containing protein</fullName>
    </submittedName>
</protein>
<feature type="transmembrane region" description="Helical" evidence="1">
    <location>
        <begin position="47"/>
        <end position="68"/>
    </location>
</feature>
<gene>
    <name evidence="2" type="ORF">DKT75_20395</name>
</gene>
<dbReference type="Proteomes" id="UP000245506">
    <property type="component" value="Unassembled WGS sequence"/>
</dbReference>
<keyword evidence="1" id="KW-0472">Membrane</keyword>
<name>A0A317C6N4_9GAMM</name>
<accession>A0A317C6N4</accession>